<sequence length="168" mass="19106">MQAVYLLLGQHCLTFDTQVLLFACKPKATDGYFDSVQYLRILCLNGYGSVPTLHSSRARYCSTPGSSVGTAQPRPHWDDLALLSRSWWRHVPTQYRYESWNPLDKGRMMVTNLDPQMSNCPRQMGEQHGPLMVIGFSAWTSRKTSQTQTIVDVSSHALQPRKKGDGWR</sequence>
<evidence type="ECO:0000313" key="2">
    <source>
        <dbReference type="Proteomes" id="UP000799423"/>
    </source>
</evidence>
<protein>
    <submittedName>
        <fullName evidence="1">Uncharacterized protein</fullName>
    </submittedName>
</protein>
<accession>A0A6A7BIJ8</accession>
<proteinExistence type="predicted"/>
<dbReference type="EMBL" id="MU006293">
    <property type="protein sequence ID" value="KAF2854295.1"/>
    <property type="molecule type" value="Genomic_DNA"/>
</dbReference>
<organism evidence="1 2">
    <name type="scientific">Plenodomus tracheiphilus IPT5</name>
    <dbReference type="NCBI Taxonomy" id="1408161"/>
    <lineage>
        <taxon>Eukaryota</taxon>
        <taxon>Fungi</taxon>
        <taxon>Dikarya</taxon>
        <taxon>Ascomycota</taxon>
        <taxon>Pezizomycotina</taxon>
        <taxon>Dothideomycetes</taxon>
        <taxon>Pleosporomycetidae</taxon>
        <taxon>Pleosporales</taxon>
        <taxon>Pleosporineae</taxon>
        <taxon>Leptosphaeriaceae</taxon>
        <taxon>Plenodomus</taxon>
    </lineage>
</organism>
<reference evidence="1" key="1">
    <citation type="submission" date="2020-01" db="EMBL/GenBank/DDBJ databases">
        <authorList>
            <consortium name="DOE Joint Genome Institute"/>
            <person name="Haridas S."/>
            <person name="Albert R."/>
            <person name="Binder M."/>
            <person name="Bloem J."/>
            <person name="Labutti K."/>
            <person name="Salamov A."/>
            <person name="Andreopoulos B."/>
            <person name="Baker S.E."/>
            <person name="Barry K."/>
            <person name="Bills G."/>
            <person name="Bluhm B.H."/>
            <person name="Cannon C."/>
            <person name="Castanera R."/>
            <person name="Culley D.E."/>
            <person name="Daum C."/>
            <person name="Ezra D."/>
            <person name="Gonzalez J.B."/>
            <person name="Henrissat B."/>
            <person name="Kuo A."/>
            <person name="Liang C."/>
            <person name="Lipzen A."/>
            <person name="Lutzoni F."/>
            <person name="Magnuson J."/>
            <person name="Mondo S."/>
            <person name="Nolan M."/>
            <person name="Ohm R."/>
            <person name="Pangilinan J."/>
            <person name="Park H.-J."/>
            <person name="Ramirez L."/>
            <person name="Alfaro M."/>
            <person name="Sun H."/>
            <person name="Tritt A."/>
            <person name="Yoshinaga Y."/>
            <person name="Zwiers L.-H."/>
            <person name="Turgeon B.G."/>
            <person name="Goodwin S.B."/>
            <person name="Spatafora J.W."/>
            <person name="Crous P.W."/>
            <person name="Grigoriev I.V."/>
        </authorList>
    </citation>
    <scope>NUCLEOTIDE SEQUENCE</scope>
    <source>
        <strain evidence="1">IPT5</strain>
    </source>
</reference>
<name>A0A6A7BIJ8_9PLEO</name>
<evidence type="ECO:0000313" key="1">
    <source>
        <dbReference type="EMBL" id="KAF2854295.1"/>
    </source>
</evidence>
<dbReference type="AlphaFoldDB" id="A0A6A7BIJ8"/>
<dbReference type="Proteomes" id="UP000799423">
    <property type="component" value="Unassembled WGS sequence"/>
</dbReference>
<keyword evidence="2" id="KW-1185">Reference proteome</keyword>
<gene>
    <name evidence="1" type="ORF">T440DRAFT_272368</name>
</gene>